<dbReference type="KEGG" id="vg:56214431"/>
<sequence length="56" mass="6897">MRYKQVKRLWELFGEGEYGLNSFDEFTFNLHNEGIISFKQYLKFIKKLKKKEGYKQ</sequence>
<evidence type="ECO:0000313" key="2">
    <source>
        <dbReference type="Proteomes" id="UP000297040"/>
    </source>
</evidence>
<protein>
    <submittedName>
        <fullName evidence="1">Uncharacterized protein</fullName>
    </submittedName>
</protein>
<name>A0A4D6DSX2_9CAUD</name>
<keyword evidence="2" id="KW-1185">Reference proteome</keyword>
<dbReference type="RefSeq" id="YP_009908866.1">
    <property type="nucleotide sequence ID" value="NC_049934.1"/>
</dbReference>
<accession>A0A4D6DSX2</accession>
<reference evidence="1 2" key="1">
    <citation type="submission" date="2019-03" db="EMBL/GenBank/DDBJ databases">
        <title>Bacteriophages that Target Cytolytic Enterococcus faecalis Reduce Features of Ethanol-induced Liver Disease.</title>
        <authorList>
            <person name="Fouts D.E."/>
            <person name="Duan Y."/>
            <person name="White R.C."/>
            <person name="Nguyen K."/>
            <person name="Singh I."/>
            <person name="Schnabl B."/>
        </authorList>
    </citation>
    <scope>NUCLEOTIDE SEQUENCE [LARGE SCALE GENOMIC DNA]</scope>
</reference>
<dbReference type="Proteomes" id="UP000297040">
    <property type="component" value="Segment"/>
</dbReference>
<dbReference type="GeneID" id="56214431"/>
<proteinExistence type="predicted"/>
<dbReference type="EMBL" id="MK721183">
    <property type="protein sequence ID" value="QBZ69026.1"/>
    <property type="molecule type" value="Genomic_DNA"/>
</dbReference>
<organism evidence="1 2">
    <name type="scientific">Enterococcus phage vB_EfaP_Ef7.2</name>
    <dbReference type="NCBI Taxonomy" id="2546618"/>
    <lineage>
        <taxon>Viruses</taxon>
        <taxon>Duplodnaviria</taxon>
        <taxon>Heunggongvirae</taxon>
        <taxon>Uroviricota</taxon>
        <taxon>Caudoviricetes</taxon>
        <taxon>Rountreeviridae</taxon>
        <taxon>Sarlesvirinae</taxon>
        <taxon>Copernicusvirus</taxon>
        <taxon>Copernicusvirus Ef72</taxon>
    </lineage>
</organism>
<evidence type="ECO:0000313" key="1">
    <source>
        <dbReference type="EMBL" id="QBZ69026.1"/>
    </source>
</evidence>